<protein>
    <submittedName>
        <fullName evidence="2">Uncharacterized protein</fullName>
    </submittedName>
</protein>
<keyword evidence="1" id="KW-0732">Signal</keyword>
<dbReference type="Gramene" id="ESR59930">
    <property type="protein sequence ID" value="ESR59930"/>
    <property type="gene ID" value="CICLE_v10017202mg"/>
</dbReference>
<feature type="chain" id="PRO_5004728257" evidence="1">
    <location>
        <begin position="23"/>
        <end position="120"/>
    </location>
</feature>
<reference evidence="2 3" key="1">
    <citation type="submission" date="2013-10" db="EMBL/GenBank/DDBJ databases">
        <authorList>
            <consortium name="International Citrus Genome Consortium"/>
            <person name="Jenkins J."/>
            <person name="Schmutz J."/>
            <person name="Prochnik S."/>
            <person name="Rokhsar D."/>
            <person name="Gmitter F."/>
            <person name="Ollitrault P."/>
            <person name="Machado M."/>
            <person name="Talon M."/>
            <person name="Wincker P."/>
            <person name="Jaillon O."/>
            <person name="Morgante M."/>
        </authorList>
    </citation>
    <scope>NUCLEOTIDE SEQUENCE</scope>
    <source>
        <strain evidence="3">cv. Clemenules</strain>
    </source>
</reference>
<feature type="signal peptide" evidence="1">
    <location>
        <begin position="1"/>
        <end position="22"/>
    </location>
</feature>
<sequence>MWRHQNSVVEYLMVFFLSSCYSTDPRHQEDSTEKGLQVARISMFFDKSSEFNRVSPPIFEGIGPVKLFLDRFKEINPTRLVTSGISPYNLLLERSMLFTSPSVFRYSESFHFHTRNAWSL</sequence>
<gene>
    <name evidence="2" type="ORF">CICLE_v10017202mg</name>
</gene>
<name>V4U753_CITCL</name>
<keyword evidence="3" id="KW-1185">Reference proteome</keyword>
<dbReference type="KEGG" id="cic:CICLE_v10017202mg"/>
<proteinExistence type="predicted"/>
<dbReference type="AlphaFoldDB" id="V4U753"/>
<evidence type="ECO:0000313" key="3">
    <source>
        <dbReference type="Proteomes" id="UP000030687"/>
    </source>
</evidence>
<dbReference type="Proteomes" id="UP000030687">
    <property type="component" value="Unassembled WGS sequence"/>
</dbReference>
<evidence type="ECO:0000256" key="1">
    <source>
        <dbReference type="SAM" id="SignalP"/>
    </source>
</evidence>
<accession>V4U753</accession>
<evidence type="ECO:0000313" key="2">
    <source>
        <dbReference type="EMBL" id="ESR59930.1"/>
    </source>
</evidence>
<dbReference type="InParanoid" id="V4U753"/>
<organism evidence="2 3">
    <name type="scientific">Citrus clementina</name>
    <name type="common">Clementine</name>
    <name type="synonym">Citrus deliciosa x Citrus sinensis</name>
    <dbReference type="NCBI Taxonomy" id="85681"/>
    <lineage>
        <taxon>Eukaryota</taxon>
        <taxon>Viridiplantae</taxon>
        <taxon>Streptophyta</taxon>
        <taxon>Embryophyta</taxon>
        <taxon>Tracheophyta</taxon>
        <taxon>Spermatophyta</taxon>
        <taxon>Magnoliopsida</taxon>
        <taxon>eudicotyledons</taxon>
        <taxon>Gunneridae</taxon>
        <taxon>Pentapetalae</taxon>
        <taxon>rosids</taxon>
        <taxon>malvids</taxon>
        <taxon>Sapindales</taxon>
        <taxon>Rutaceae</taxon>
        <taxon>Aurantioideae</taxon>
        <taxon>Citrus</taxon>
    </lineage>
</organism>
<dbReference type="EMBL" id="KI536312">
    <property type="protein sequence ID" value="ESR59930.1"/>
    <property type="molecule type" value="Genomic_DNA"/>
</dbReference>